<organism evidence="3 4">
    <name type="scientific">Balneatrix alpica</name>
    <dbReference type="NCBI Taxonomy" id="75684"/>
    <lineage>
        <taxon>Bacteria</taxon>
        <taxon>Pseudomonadati</taxon>
        <taxon>Pseudomonadota</taxon>
        <taxon>Gammaproteobacteria</taxon>
        <taxon>Oceanospirillales</taxon>
        <taxon>Balneatrichaceae</taxon>
        <taxon>Balneatrix</taxon>
    </lineage>
</organism>
<dbReference type="Gene3D" id="3.40.50.1980">
    <property type="entry name" value="Nitrogenase molybdenum iron protein domain"/>
    <property type="match status" value="2"/>
</dbReference>
<evidence type="ECO:0000313" key="3">
    <source>
        <dbReference type="EMBL" id="MFB9886707.1"/>
    </source>
</evidence>
<feature type="chain" id="PRO_5045926162" evidence="1">
    <location>
        <begin position="22"/>
        <end position="280"/>
    </location>
</feature>
<dbReference type="PROSITE" id="PS50983">
    <property type="entry name" value="FE_B12_PBP"/>
    <property type="match status" value="1"/>
</dbReference>
<dbReference type="Pfam" id="PF01497">
    <property type="entry name" value="Peripla_BP_2"/>
    <property type="match status" value="1"/>
</dbReference>
<dbReference type="EMBL" id="JBHLZN010000003">
    <property type="protein sequence ID" value="MFB9886707.1"/>
    <property type="molecule type" value="Genomic_DNA"/>
</dbReference>
<dbReference type="RefSeq" id="WP_051527562.1">
    <property type="nucleotide sequence ID" value="NZ_JBHLZN010000003.1"/>
</dbReference>
<dbReference type="Proteomes" id="UP001589628">
    <property type="component" value="Unassembled WGS sequence"/>
</dbReference>
<gene>
    <name evidence="3" type="ORF">ACFFLH_09815</name>
</gene>
<evidence type="ECO:0000259" key="2">
    <source>
        <dbReference type="PROSITE" id="PS50983"/>
    </source>
</evidence>
<comment type="caution">
    <text evidence="3">The sequence shown here is derived from an EMBL/GenBank/DDBJ whole genome shotgun (WGS) entry which is preliminary data.</text>
</comment>
<dbReference type="PANTHER" id="PTHR30535">
    <property type="entry name" value="VITAMIN B12-BINDING PROTEIN"/>
    <property type="match status" value="1"/>
</dbReference>
<dbReference type="InterPro" id="IPR050902">
    <property type="entry name" value="ABC_Transporter_SBP"/>
</dbReference>
<name>A0ABV5ZBP5_9GAMM</name>
<dbReference type="SUPFAM" id="SSF53807">
    <property type="entry name" value="Helical backbone' metal receptor"/>
    <property type="match status" value="1"/>
</dbReference>
<keyword evidence="4" id="KW-1185">Reference proteome</keyword>
<dbReference type="CDD" id="cd01149">
    <property type="entry name" value="HutB"/>
    <property type="match status" value="1"/>
</dbReference>
<accession>A0ABV5ZBP5</accession>
<feature type="signal peptide" evidence="1">
    <location>
        <begin position="1"/>
        <end position="21"/>
    </location>
</feature>
<sequence length="280" mass="29412">MRILLNLLLACTLALSPLAQAQPRLLSIGGTLTEILYALGAGEQLVGTDTSSYYPAAAEALPKVGYQRALAVEGILSLHPELVLASGEAGPATVLAQLRAAGVRVEVIDTPPTPEGLLSRIERLAVLTGREQQGLALQQQISEQLQTLQLPPQWHRPPKLLFILQHGNGSPMVAGRQTAVDELIHLSGALNAMADINGYKPLTPEALVQAAPDVILVSQQGLAQSGGEAALLAQPGMALTPAGQQQRILSMDALLVLGMGPRTAEAALHLRSQLQAWFGG</sequence>
<feature type="domain" description="Fe/B12 periplasmic-binding" evidence="2">
    <location>
        <begin position="24"/>
        <end position="280"/>
    </location>
</feature>
<protein>
    <submittedName>
        <fullName evidence="3">Hemin ABC transporter substrate-binding protein</fullName>
    </submittedName>
</protein>
<dbReference type="InterPro" id="IPR002491">
    <property type="entry name" value="ABC_transptr_periplasmic_BD"/>
</dbReference>
<reference evidence="3 4" key="1">
    <citation type="submission" date="2024-09" db="EMBL/GenBank/DDBJ databases">
        <authorList>
            <person name="Sun Q."/>
            <person name="Mori K."/>
        </authorList>
    </citation>
    <scope>NUCLEOTIDE SEQUENCE [LARGE SCALE GENOMIC DNA]</scope>
    <source>
        <strain evidence="3 4">ATCC 51285</strain>
    </source>
</reference>
<proteinExistence type="predicted"/>
<keyword evidence="1" id="KW-0732">Signal</keyword>
<dbReference type="PANTHER" id="PTHR30535:SF4">
    <property type="entry name" value="HEMIN-BINDING PERIPLASMIC PROTEIN HMUT"/>
    <property type="match status" value="1"/>
</dbReference>
<evidence type="ECO:0000256" key="1">
    <source>
        <dbReference type="SAM" id="SignalP"/>
    </source>
</evidence>
<evidence type="ECO:0000313" key="4">
    <source>
        <dbReference type="Proteomes" id="UP001589628"/>
    </source>
</evidence>